<dbReference type="Pfam" id="PF17064">
    <property type="entry name" value="QVR"/>
    <property type="match status" value="1"/>
</dbReference>
<keyword evidence="2" id="KW-0325">Glycoprotein</keyword>
<gene>
    <name evidence="4" type="ORF">BV898_13895</name>
</gene>
<name>A0A1W0W9L5_HYPEX</name>
<evidence type="ECO:0000313" key="5">
    <source>
        <dbReference type="Proteomes" id="UP000192578"/>
    </source>
</evidence>
<evidence type="ECO:0000256" key="3">
    <source>
        <dbReference type="SAM" id="SignalP"/>
    </source>
</evidence>
<keyword evidence="1 3" id="KW-0732">Signal</keyword>
<accession>A0A1W0W9L5</accession>
<dbReference type="PANTHER" id="PTHR33562">
    <property type="entry name" value="ATILLA, ISOFORM B-RELATED-RELATED"/>
    <property type="match status" value="1"/>
</dbReference>
<reference evidence="5" key="1">
    <citation type="submission" date="2017-01" db="EMBL/GenBank/DDBJ databases">
        <title>Comparative genomics of anhydrobiosis in the tardigrade Hypsibius dujardini.</title>
        <authorList>
            <person name="Yoshida Y."/>
            <person name="Koutsovoulos G."/>
            <person name="Laetsch D."/>
            <person name="Stevens L."/>
            <person name="Kumar S."/>
            <person name="Horikawa D."/>
            <person name="Ishino K."/>
            <person name="Komine S."/>
            <person name="Tomita M."/>
            <person name="Blaxter M."/>
            <person name="Arakawa K."/>
        </authorList>
    </citation>
    <scope>NUCLEOTIDE SEQUENCE [LARGE SCALE GENOMIC DNA]</scope>
    <source>
        <strain evidence="5">Z151</strain>
    </source>
</reference>
<dbReference type="InterPro" id="IPR045860">
    <property type="entry name" value="Snake_toxin-like_sf"/>
</dbReference>
<keyword evidence="5" id="KW-1185">Reference proteome</keyword>
<feature type="chain" id="PRO_5013252432" description="Protein sleepless" evidence="3">
    <location>
        <begin position="22"/>
        <end position="132"/>
    </location>
</feature>
<dbReference type="SUPFAM" id="SSF57302">
    <property type="entry name" value="Snake toxin-like"/>
    <property type="match status" value="1"/>
</dbReference>
<dbReference type="InterPro" id="IPR050975">
    <property type="entry name" value="Sleep_regulator"/>
</dbReference>
<dbReference type="GO" id="GO:0032222">
    <property type="term" value="P:regulation of synaptic transmission, cholinergic"/>
    <property type="evidence" value="ECO:0007669"/>
    <property type="project" value="InterPro"/>
</dbReference>
<feature type="signal peptide" evidence="3">
    <location>
        <begin position="1"/>
        <end position="21"/>
    </location>
</feature>
<sequence length="132" mass="13545">MAHLLLIGTVLLISLATFGDALQCFDCAGLSDPKCQDPFNSNNVKINICPAGQDKSCLKSKGKAGGIDLAARHCSPLPADGCYEATINGVTTTMCSCSSDLCNGSSKRLSLGGAGGTVILLSTVALILRCHL</sequence>
<proteinExistence type="predicted"/>
<dbReference type="Proteomes" id="UP000192578">
    <property type="component" value="Unassembled WGS sequence"/>
</dbReference>
<dbReference type="GO" id="GO:0030431">
    <property type="term" value="P:sleep"/>
    <property type="evidence" value="ECO:0007669"/>
    <property type="project" value="InterPro"/>
</dbReference>
<comment type="caution">
    <text evidence="4">The sequence shown here is derived from an EMBL/GenBank/DDBJ whole genome shotgun (WGS) entry which is preliminary data.</text>
</comment>
<dbReference type="OrthoDB" id="6083863at2759"/>
<dbReference type="AlphaFoldDB" id="A0A1W0W9L5"/>
<evidence type="ECO:0000256" key="1">
    <source>
        <dbReference type="ARBA" id="ARBA00022729"/>
    </source>
</evidence>
<evidence type="ECO:0000256" key="2">
    <source>
        <dbReference type="ARBA" id="ARBA00023180"/>
    </source>
</evidence>
<dbReference type="PANTHER" id="PTHR33562:SF28">
    <property type="entry name" value="PROTEIN QUIVER"/>
    <property type="match status" value="1"/>
</dbReference>
<evidence type="ECO:0008006" key="6">
    <source>
        <dbReference type="Google" id="ProtNLM"/>
    </source>
</evidence>
<organism evidence="4 5">
    <name type="scientific">Hypsibius exemplaris</name>
    <name type="common">Freshwater tardigrade</name>
    <dbReference type="NCBI Taxonomy" id="2072580"/>
    <lineage>
        <taxon>Eukaryota</taxon>
        <taxon>Metazoa</taxon>
        <taxon>Ecdysozoa</taxon>
        <taxon>Tardigrada</taxon>
        <taxon>Eutardigrada</taxon>
        <taxon>Parachela</taxon>
        <taxon>Hypsibioidea</taxon>
        <taxon>Hypsibiidae</taxon>
        <taxon>Hypsibius</taxon>
    </lineage>
</organism>
<dbReference type="EMBL" id="MTYJ01000160">
    <property type="protein sequence ID" value="OQV11842.1"/>
    <property type="molecule type" value="Genomic_DNA"/>
</dbReference>
<evidence type="ECO:0000313" key="4">
    <source>
        <dbReference type="EMBL" id="OQV11842.1"/>
    </source>
</evidence>
<dbReference type="InterPro" id="IPR031424">
    <property type="entry name" value="QVR-like"/>
</dbReference>
<protein>
    <recommendedName>
        <fullName evidence="6">Protein sleepless</fullName>
    </recommendedName>
</protein>